<dbReference type="GO" id="GO:0003723">
    <property type="term" value="F:RNA binding"/>
    <property type="evidence" value="ECO:0007669"/>
    <property type="project" value="UniProtKB-UniRule"/>
</dbReference>
<dbReference type="PANTHER" id="PTHR30308">
    <property type="entry name" value="TMRNA-BINDING COMPONENT OF TRANS-TRANSLATION TAGGING COMPLEX"/>
    <property type="match status" value="1"/>
</dbReference>
<dbReference type="InterPro" id="IPR020081">
    <property type="entry name" value="SsrA-bd_prot_CS"/>
</dbReference>
<dbReference type="EMBL" id="MEWG01000039">
    <property type="protein sequence ID" value="OGC76645.1"/>
    <property type="molecule type" value="Genomic_DNA"/>
</dbReference>
<dbReference type="CDD" id="cd09294">
    <property type="entry name" value="SmpB"/>
    <property type="match status" value="1"/>
</dbReference>
<comment type="similarity">
    <text evidence="3">Belongs to the SmpB family.</text>
</comment>
<comment type="subcellular location">
    <subcellularLocation>
        <location evidence="3">Cytoplasm</location>
    </subcellularLocation>
    <text evidence="3">The tmRNA-SmpB complex associates with stalled 70S ribosomes.</text>
</comment>
<dbReference type="Pfam" id="PF01668">
    <property type="entry name" value="SmpB"/>
    <property type="match status" value="1"/>
</dbReference>
<keyword evidence="2 3" id="KW-0694">RNA-binding</keyword>
<evidence type="ECO:0000313" key="5">
    <source>
        <dbReference type="Proteomes" id="UP000176815"/>
    </source>
</evidence>
<organism evidence="4 5">
    <name type="scientific">candidate division WWE3 bacterium RIFOXYD1_FULL_39_9</name>
    <dbReference type="NCBI Taxonomy" id="1802649"/>
    <lineage>
        <taxon>Bacteria</taxon>
        <taxon>Katanobacteria</taxon>
    </lineage>
</organism>
<dbReference type="InterPro" id="IPR000037">
    <property type="entry name" value="SsrA-bd_prot"/>
</dbReference>
<keyword evidence="1 3" id="KW-0963">Cytoplasm</keyword>
<dbReference type="Gene3D" id="2.40.280.10">
    <property type="match status" value="1"/>
</dbReference>
<dbReference type="SUPFAM" id="SSF74982">
    <property type="entry name" value="Small protein B (SmpB)"/>
    <property type="match status" value="1"/>
</dbReference>
<protein>
    <recommendedName>
        <fullName evidence="3">SsrA-binding protein</fullName>
    </recommendedName>
    <alternativeName>
        <fullName evidence="3">Small protein B</fullName>
    </alternativeName>
</protein>
<gene>
    <name evidence="3" type="primary">smpB</name>
    <name evidence="4" type="ORF">A2619_04235</name>
</gene>
<dbReference type="Proteomes" id="UP000176815">
    <property type="component" value="Unassembled WGS sequence"/>
</dbReference>
<accession>A0A1F4X4P3</accession>
<dbReference type="InterPro" id="IPR023620">
    <property type="entry name" value="SmpB"/>
</dbReference>
<dbReference type="GO" id="GO:0070930">
    <property type="term" value="P:trans-translation-dependent protein tagging"/>
    <property type="evidence" value="ECO:0007669"/>
    <property type="project" value="TreeGrafter"/>
</dbReference>
<dbReference type="GO" id="GO:0070929">
    <property type="term" value="P:trans-translation"/>
    <property type="evidence" value="ECO:0007669"/>
    <property type="project" value="UniProtKB-UniRule"/>
</dbReference>
<dbReference type="HAMAP" id="MF_00023">
    <property type="entry name" value="SmpB"/>
    <property type="match status" value="1"/>
</dbReference>
<evidence type="ECO:0000256" key="1">
    <source>
        <dbReference type="ARBA" id="ARBA00022490"/>
    </source>
</evidence>
<reference evidence="4 5" key="1">
    <citation type="journal article" date="2016" name="Nat. Commun.">
        <title>Thousands of microbial genomes shed light on interconnected biogeochemical processes in an aquifer system.</title>
        <authorList>
            <person name="Anantharaman K."/>
            <person name="Brown C.T."/>
            <person name="Hug L.A."/>
            <person name="Sharon I."/>
            <person name="Castelle C.J."/>
            <person name="Probst A.J."/>
            <person name="Thomas B.C."/>
            <person name="Singh A."/>
            <person name="Wilkins M.J."/>
            <person name="Karaoz U."/>
            <person name="Brodie E.L."/>
            <person name="Williams K.H."/>
            <person name="Hubbard S.S."/>
            <person name="Banfield J.F."/>
        </authorList>
    </citation>
    <scope>NUCLEOTIDE SEQUENCE [LARGE SCALE GENOMIC DNA]</scope>
</reference>
<evidence type="ECO:0000313" key="4">
    <source>
        <dbReference type="EMBL" id="OGC76645.1"/>
    </source>
</evidence>
<name>A0A1F4X4P3_UNCKA</name>
<sequence>MSLLLAKNRKALHDHTLVEKYVAGIVLRGYEVKAIREQKVSFEGSYIQILKNIPYIVNLHIGEYSKKSQLTGLGDAKRNRELLLNAREIEEIRKELDQKGKTAVPLALVMNKNLIKLEFAVVKGKKEFEMKQTAKEKQIKKDLEVASKDFRQASDI</sequence>
<comment type="caution">
    <text evidence="4">The sequence shown here is derived from an EMBL/GenBank/DDBJ whole genome shotgun (WGS) entry which is preliminary data.</text>
</comment>
<dbReference type="PANTHER" id="PTHR30308:SF2">
    <property type="entry name" value="SSRA-BINDING PROTEIN"/>
    <property type="match status" value="1"/>
</dbReference>
<evidence type="ECO:0000256" key="3">
    <source>
        <dbReference type="HAMAP-Rule" id="MF_00023"/>
    </source>
</evidence>
<comment type="function">
    <text evidence="3">Required for rescue of stalled ribosomes mediated by trans-translation. Binds to transfer-messenger RNA (tmRNA), required for stable association of tmRNA with ribosomes. tmRNA and SmpB together mimic tRNA shape, replacing the anticodon stem-loop with SmpB. tmRNA is encoded by the ssrA gene; the 2 termini fold to resemble tRNA(Ala) and it encodes a 'tag peptide', a short internal open reading frame. During trans-translation Ala-aminoacylated tmRNA acts like a tRNA, entering the A-site of stalled ribosomes, displacing the stalled mRNA. The ribosome then switches to translate the ORF on the tmRNA; the nascent peptide is terminated with the 'tag peptide' encoded by the tmRNA and targeted for degradation. The ribosome is freed to recommence translation, which seems to be the essential function of trans-translation.</text>
</comment>
<proteinExistence type="inferred from homology"/>
<evidence type="ECO:0000256" key="2">
    <source>
        <dbReference type="ARBA" id="ARBA00022884"/>
    </source>
</evidence>
<dbReference type="GO" id="GO:0005829">
    <property type="term" value="C:cytosol"/>
    <property type="evidence" value="ECO:0007669"/>
    <property type="project" value="TreeGrafter"/>
</dbReference>
<dbReference type="PROSITE" id="PS01317">
    <property type="entry name" value="SSRP"/>
    <property type="match status" value="1"/>
</dbReference>
<dbReference type="AlphaFoldDB" id="A0A1F4X4P3"/>